<keyword evidence="2" id="KW-0808">Transferase</keyword>
<accession>A0A6J6JA70</accession>
<dbReference type="PANTHER" id="PTHR38784">
    <property type="entry name" value="SUCROSE PHOSPHORYLASE"/>
    <property type="match status" value="1"/>
</dbReference>
<dbReference type="InterPro" id="IPR006047">
    <property type="entry name" value="GH13_cat_dom"/>
</dbReference>
<dbReference type="SUPFAM" id="SSF51445">
    <property type="entry name" value="(Trans)glycosidases"/>
    <property type="match status" value="1"/>
</dbReference>
<dbReference type="PANTHER" id="PTHR38784:SF1">
    <property type="entry name" value="SUCROSE PHOSPHORYLASE"/>
    <property type="match status" value="1"/>
</dbReference>
<dbReference type="Gene3D" id="3.20.20.80">
    <property type="entry name" value="Glycosidases"/>
    <property type="match status" value="1"/>
</dbReference>
<sequence length="489" mass="54163">MSGASILVYAERVGGNLGHIEKLLKGPLADFNGIHVLPFFHPYDGDDAGFDPIDHKIVDPRLGNWADFKRIADTHELTADLIVNHASALSPEFIDWQEKGDASEYAGLFLTFDTVFPDGGTEDGITSFYRPRPGMPFTAYEVAGKRRLVWTTFMPSQVDIDIKHEKGQAYLRSVLEALQSGGVKVVRLDAVGYAVKTPGTDSFMTKETLEFVEEIAELIQSYGMRVLVEVHAHYTQQLEIAPLVDLIYDFQTAPLLLHSFFTGTVDRLDDWFKIRPANCLNVLDTHDGYGVIDGGPINGRPGLITQDEMAYIFKKAEENTNGHSAIASVVPQWFTLPHQINATLPNIVADDTAYVIMRAVQFFLPGEPQIYYVGLFNGMDDVELFNKTGQGRDVNRHNYTPEEIEVALQQPVTQAILGLARLRKLPVFEGDYTWAVTGGDELRIDWVNGSDSLSLEFSTKVGAASFTISVTDASGSRSYNSIEELGSAR</sequence>
<dbReference type="GO" id="GO:0016757">
    <property type="term" value="F:glycosyltransferase activity"/>
    <property type="evidence" value="ECO:0007669"/>
    <property type="project" value="UniProtKB-KW"/>
</dbReference>
<dbReference type="Gene3D" id="3.90.400.10">
    <property type="entry name" value="Oligo-1,6-glucosidase, Domain 2"/>
    <property type="match status" value="1"/>
</dbReference>
<evidence type="ECO:0000313" key="4">
    <source>
        <dbReference type="EMBL" id="CAB4633464.1"/>
    </source>
</evidence>
<evidence type="ECO:0000256" key="2">
    <source>
        <dbReference type="ARBA" id="ARBA00022679"/>
    </source>
</evidence>
<dbReference type="Pfam" id="PF00128">
    <property type="entry name" value="Alpha-amylase"/>
    <property type="match status" value="1"/>
</dbReference>
<evidence type="ECO:0000259" key="3">
    <source>
        <dbReference type="SMART" id="SM00642"/>
    </source>
</evidence>
<evidence type="ECO:0000256" key="1">
    <source>
        <dbReference type="ARBA" id="ARBA00022676"/>
    </source>
</evidence>
<proteinExistence type="predicted"/>
<feature type="domain" description="Glycosyl hydrolase family 13 catalytic" evidence="3">
    <location>
        <begin position="5"/>
        <end position="423"/>
    </location>
</feature>
<organism evidence="4">
    <name type="scientific">freshwater metagenome</name>
    <dbReference type="NCBI Taxonomy" id="449393"/>
    <lineage>
        <taxon>unclassified sequences</taxon>
        <taxon>metagenomes</taxon>
        <taxon>ecological metagenomes</taxon>
    </lineage>
</organism>
<keyword evidence="1" id="KW-0328">Glycosyltransferase</keyword>
<dbReference type="AlphaFoldDB" id="A0A6J6JA70"/>
<dbReference type="GO" id="GO:0005975">
    <property type="term" value="P:carbohydrate metabolic process"/>
    <property type="evidence" value="ECO:0007669"/>
    <property type="project" value="InterPro"/>
</dbReference>
<protein>
    <submittedName>
        <fullName evidence="4">Unannotated protein</fullName>
    </submittedName>
</protein>
<gene>
    <name evidence="4" type="ORF">UFOPK2001_00681</name>
</gene>
<name>A0A6J6JA70_9ZZZZ</name>
<dbReference type="EMBL" id="CAEZVN010000055">
    <property type="protein sequence ID" value="CAB4633464.1"/>
    <property type="molecule type" value="Genomic_DNA"/>
</dbReference>
<reference evidence="4" key="1">
    <citation type="submission" date="2020-05" db="EMBL/GenBank/DDBJ databases">
        <authorList>
            <person name="Chiriac C."/>
            <person name="Salcher M."/>
            <person name="Ghai R."/>
            <person name="Kavagutti S V."/>
        </authorList>
    </citation>
    <scope>NUCLEOTIDE SEQUENCE</scope>
</reference>
<dbReference type="InterPro" id="IPR045857">
    <property type="entry name" value="O16G_dom_2"/>
</dbReference>
<dbReference type="InterPro" id="IPR017853">
    <property type="entry name" value="GH"/>
</dbReference>
<dbReference type="SMART" id="SM00642">
    <property type="entry name" value="Aamy"/>
    <property type="match status" value="1"/>
</dbReference>